<name>A0A835ZQ15_9STRA</name>
<evidence type="ECO:0000313" key="4">
    <source>
        <dbReference type="Proteomes" id="UP000664859"/>
    </source>
</evidence>
<reference evidence="3" key="1">
    <citation type="submission" date="2021-02" db="EMBL/GenBank/DDBJ databases">
        <title>First Annotated Genome of the Yellow-green Alga Tribonema minus.</title>
        <authorList>
            <person name="Mahan K.M."/>
        </authorList>
    </citation>
    <scope>NUCLEOTIDE SEQUENCE</scope>
    <source>
        <strain evidence="3">UTEX B ZZ1240</strain>
    </source>
</reference>
<evidence type="ECO:0000259" key="2">
    <source>
        <dbReference type="PROSITE" id="PS52001"/>
    </source>
</evidence>
<feature type="region of interest" description="Disordered" evidence="1">
    <location>
        <begin position="190"/>
        <end position="236"/>
    </location>
</feature>
<feature type="compositionally biased region" description="Basic and acidic residues" evidence="1">
    <location>
        <begin position="226"/>
        <end position="236"/>
    </location>
</feature>
<dbReference type="Pfam" id="PF09793">
    <property type="entry name" value="AD"/>
    <property type="match status" value="1"/>
</dbReference>
<feature type="compositionally biased region" description="Low complexity" evidence="1">
    <location>
        <begin position="190"/>
        <end position="205"/>
    </location>
</feature>
<dbReference type="PANTHER" id="PTHR13542">
    <property type="entry name" value="LSM12 HOMOLOG"/>
    <property type="match status" value="1"/>
</dbReference>
<dbReference type="OrthoDB" id="1057137at2759"/>
<gene>
    <name evidence="3" type="ORF">JKP88DRAFT_291275</name>
</gene>
<evidence type="ECO:0000313" key="3">
    <source>
        <dbReference type="EMBL" id="KAG5192888.1"/>
    </source>
</evidence>
<dbReference type="InterPro" id="IPR039683">
    <property type="entry name" value="Lsm12-like"/>
</dbReference>
<dbReference type="Proteomes" id="UP000664859">
    <property type="component" value="Unassembled WGS sequence"/>
</dbReference>
<dbReference type="PROSITE" id="PS52001">
    <property type="entry name" value="AD"/>
    <property type="match status" value="1"/>
</dbReference>
<dbReference type="InterPro" id="IPR047574">
    <property type="entry name" value="AD"/>
</dbReference>
<comment type="caution">
    <text evidence="3">The sequence shown here is derived from an EMBL/GenBank/DDBJ whole genome shotgun (WGS) entry which is preliminary data.</text>
</comment>
<sequence>MVAIAAAKVGDRVKVTLSSGEIIEGLVYTEDRMTNMLVLQCSGAAASGAGAAATCSMRMLSREHIIALLVVQAQAWDWTGDDAATFSVAKLPTVTPKELHKKEEKALREAERAMAQLNARATLEGQALCFALSKTMDCEWDNVSLIVFDQVRVDPPYTANDCKMLPGCPPAALERIQKVLEGERRKMHQAAAATAVSTTAAAGSSQGDSSPPVVLSANGTPAPSTSHDDLQAKPAP</sequence>
<dbReference type="SMART" id="SM00995">
    <property type="entry name" value="AD"/>
    <property type="match status" value="1"/>
</dbReference>
<feature type="domain" description="AD" evidence="2">
    <location>
        <begin position="92"/>
        <end position="188"/>
    </location>
</feature>
<keyword evidence="4" id="KW-1185">Reference proteome</keyword>
<accession>A0A835ZQ15</accession>
<dbReference type="InterPro" id="IPR019181">
    <property type="entry name" value="LSM12_ABD"/>
</dbReference>
<dbReference type="EMBL" id="JAFCMP010000001">
    <property type="protein sequence ID" value="KAG5192888.1"/>
    <property type="molecule type" value="Genomic_DNA"/>
</dbReference>
<protein>
    <submittedName>
        <fullName evidence="3">Anticodon-binding domain-containing protein</fullName>
    </submittedName>
</protein>
<evidence type="ECO:0000256" key="1">
    <source>
        <dbReference type="SAM" id="MobiDB-lite"/>
    </source>
</evidence>
<proteinExistence type="predicted"/>
<organism evidence="3 4">
    <name type="scientific">Tribonema minus</name>
    <dbReference type="NCBI Taxonomy" id="303371"/>
    <lineage>
        <taxon>Eukaryota</taxon>
        <taxon>Sar</taxon>
        <taxon>Stramenopiles</taxon>
        <taxon>Ochrophyta</taxon>
        <taxon>PX clade</taxon>
        <taxon>Xanthophyceae</taxon>
        <taxon>Tribonematales</taxon>
        <taxon>Tribonemataceae</taxon>
        <taxon>Tribonema</taxon>
    </lineage>
</organism>
<dbReference type="AlphaFoldDB" id="A0A835ZQ15"/>